<evidence type="ECO:0000313" key="2">
    <source>
        <dbReference type="EMBL" id="CAB3266755.1"/>
    </source>
</evidence>
<protein>
    <submittedName>
        <fullName evidence="2">Nesprin-1</fullName>
    </submittedName>
</protein>
<feature type="region of interest" description="Disordered" evidence="1">
    <location>
        <begin position="749"/>
        <end position="801"/>
    </location>
</feature>
<accession>A0A6F9DV54</accession>
<name>A0A6F9DV54_9ASCI</name>
<dbReference type="SUPFAM" id="SSF46966">
    <property type="entry name" value="Spectrin repeat"/>
    <property type="match status" value="1"/>
</dbReference>
<sequence length="1010" mass="113861">MDNLVGLPKAREPTERVWTANKNNLSFPELRGGYKATSEGLLETEAEENGLMTSPRTKILSEVEMLANSVCRMDLQNAYVVALSAEVYGLLSWLTTTTEQLTKVGTSLQHPNHQERLNKVLAKTMVQISRIDFEKRVKFYQHLLKEARHYLDRRNSSSAEQSRSEQRIAECTEGEYETLHHKGVRSGENTSVDVAQNHNPLFGRLDWDGLTGTSCQVSFTSFHLKQIEQLWNLARVQLQILNIQLNGASPRQADVVHVVDIKESANQLPSYSEHLLSKGMSHLGKKADSVADSCDSGFDRGIGSSLYDGSSMSTKDDGYFSKSMGSEMTYVNDDDNASAEVESLLQGLNFKNKNLDLPGGSVADVQIEKAGNGFPSKEPAEKHWEKIYERVERFSQNTLSLLSWAEEIKDIREAESSGEETYFYESAIERLHQATSHSRRLYAAVKADAEELAGILPSEKQTVLSVVERLELECSGLEIFDHEVYKKKSKPTVSKPTSKASIATYQPSFSQKLYPLTSTPKPSIRSVVQPSVMSSGLSSVSRRVWYDFIDEYNNALGWICQMERYTDVGDNGEFTDLELELWYKGHLKEIRENLSKRERVKAKADYLCKLYPEFRHDAQIRSSEIQLLWERLETNIQMKLIDDPYAKTFRQIEPFEDDVSLVTSASYTLHPNDSLAPRTANLNRTPVPLGDHSFYQIRDKLGFGSRMPDFNAERRHEKAKLTNQPTIPKSWRDAELSSRWAASVTTGSDMESCTDIDGKPQRPGNFVKDSFAPLSNRGKDAMTEATNNGNPPQGNNPQTPDEIDEKLLAEIANTDWDLELSDVDLESHATDVQGDVADQTTLNRFLKEPALLSNQITRFSAWLKDEERVAFVVTKDHGLGWCPRQLKEAFVSNQEQQIRLSNGQGDLNEIVAAAKHIVGAESDIEVDERIDTLALQYSCVMLQQRFLILVLYCADIDCVVDRRIDIVSKNCRTEHVIAHPLDGVWSDRGEPEAIALETNEADYNILHDFA</sequence>
<organism evidence="2">
    <name type="scientific">Phallusia mammillata</name>
    <dbReference type="NCBI Taxonomy" id="59560"/>
    <lineage>
        <taxon>Eukaryota</taxon>
        <taxon>Metazoa</taxon>
        <taxon>Chordata</taxon>
        <taxon>Tunicata</taxon>
        <taxon>Ascidiacea</taxon>
        <taxon>Phlebobranchia</taxon>
        <taxon>Ascidiidae</taxon>
        <taxon>Phallusia</taxon>
    </lineage>
</organism>
<feature type="compositionally biased region" description="Low complexity" evidence="1">
    <location>
        <begin position="786"/>
        <end position="800"/>
    </location>
</feature>
<dbReference type="AlphaFoldDB" id="A0A6F9DV54"/>
<evidence type="ECO:0000256" key="1">
    <source>
        <dbReference type="SAM" id="MobiDB-lite"/>
    </source>
</evidence>
<gene>
    <name evidence="2" type="primary">Syne1-001</name>
</gene>
<dbReference type="EMBL" id="LR790893">
    <property type="protein sequence ID" value="CAB3266755.1"/>
    <property type="molecule type" value="mRNA"/>
</dbReference>
<proteinExistence type="evidence at transcript level"/>
<reference evidence="2" key="1">
    <citation type="submission" date="2020-04" db="EMBL/GenBank/DDBJ databases">
        <authorList>
            <person name="Neveu A P."/>
        </authorList>
    </citation>
    <scope>NUCLEOTIDE SEQUENCE</scope>
    <source>
        <tissue evidence="2">Whole embryo</tissue>
    </source>
</reference>